<dbReference type="STRING" id="1150368.SAMN02927921_01548"/>
<evidence type="ECO:0000313" key="7">
    <source>
        <dbReference type="EMBL" id="SFW41461.1"/>
    </source>
</evidence>
<dbReference type="Pfam" id="PF04542">
    <property type="entry name" value="Sigma70_r2"/>
    <property type="match status" value="1"/>
</dbReference>
<protein>
    <submittedName>
        <fullName evidence="7">RNA polymerase sigma-70 factor, ECF subfamily</fullName>
    </submittedName>
</protein>
<dbReference type="GO" id="GO:0003677">
    <property type="term" value="F:DNA binding"/>
    <property type="evidence" value="ECO:0007669"/>
    <property type="project" value="InterPro"/>
</dbReference>
<dbReference type="Proteomes" id="UP000182248">
    <property type="component" value="Unassembled WGS sequence"/>
</dbReference>
<dbReference type="GO" id="GO:0016987">
    <property type="term" value="F:sigma factor activity"/>
    <property type="evidence" value="ECO:0007669"/>
    <property type="project" value="UniProtKB-KW"/>
</dbReference>
<evidence type="ECO:0000256" key="1">
    <source>
        <dbReference type="ARBA" id="ARBA00010641"/>
    </source>
</evidence>
<dbReference type="PANTHER" id="PTHR43133:SF46">
    <property type="entry name" value="RNA POLYMERASE SIGMA-70 FACTOR ECF SUBFAMILY"/>
    <property type="match status" value="1"/>
</dbReference>
<dbReference type="EMBL" id="FPJE01000007">
    <property type="protein sequence ID" value="SFW41461.1"/>
    <property type="molecule type" value="Genomic_DNA"/>
</dbReference>
<dbReference type="InterPro" id="IPR013324">
    <property type="entry name" value="RNA_pol_sigma_r3/r4-like"/>
</dbReference>
<dbReference type="InterPro" id="IPR014327">
    <property type="entry name" value="RNA_pol_sigma70_bacteroid"/>
</dbReference>
<dbReference type="SUPFAM" id="SSF88946">
    <property type="entry name" value="Sigma2 domain of RNA polymerase sigma factors"/>
    <property type="match status" value="1"/>
</dbReference>
<dbReference type="Pfam" id="PF08281">
    <property type="entry name" value="Sigma70_r4_2"/>
    <property type="match status" value="1"/>
</dbReference>
<comment type="similarity">
    <text evidence="1">Belongs to the sigma-70 factor family. ECF subfamily.</text>
</comment>
<name>A0A1K1P1X6_9FLAO</name>
<evidence type="ECO:0000256" key="2">
    <source>
        <dbReference type="ARBA" id="ARBA00023015"/>
    </source>
</evidence>
<keyword evidence="3" id="KW-0731">Sigma factor</keyword>
<evidence type="ECO:0000256" key="3">
    <source>
        <dbReference type="ARBA" id="ARBA00023082"/>
    </source>
</evidence>
<gene>
    <name evidence="7" type="ORF">SAMN02927921_01548</name>
</gene>
<accession>A0A1K1P1X6</accession>
<evidence type="ECO:0000259" key="5">
    <source>
        <dbReference type="Pfam" id="PF04542"/>
    </source>
</evidence>
<dbReference type="Gene3D" id="1.10.10.10">
    <property type="entry name" value="Winged helix-like DNA-binding domain superfamily/Winged helix DNA-binding domain"/>
    <property type="match status" value="1"/>
</dbReference>
<dbReference type="NCBIfam" id="TIGR02985">
    <property type="entry name" value="Sig70_bacteroi1"/>
    <property type="match status" value="1"/>
</dbReference>
<dbReference type="InterPro" id="IPR039425">
    <property type="entry name" value="RNA_pol_sigma-70-like"/>
</dbReference>
<organism evidence="7 8">
    <name type="scientific">Sinomicrobium oceani</name>
    <dbReference type="NCBI Taxonomy" id="1150368"/>
    <lineage>
        <taxon>Bacteria</taxon>
        <taxon>Pseudomonadati</taxon>
        <taxon>Bacteroidota</taxon>
        <taxon>Flavobacteriia</taxon>
        <taxon>Flavobacteriales</taxon>
        <taxon>Flavobacteriaceae</taxon>
        <taxon>Sinomicrobium</taxon>
    </lineage>
</organism>
<keyword evidence="2" id="KW-0805">Transcription regulation</keyword>
<dbReference type="NCBIfam" id="TIGR02937">
    <property type="entry name" value="sigma70-ECF"/>
    <property type="match status" value="1"/>
</dbReference>
<proteinExistence type="inferred from homology"/>
<dbReference type="OrthoDB" id="659855at2"/>
<feature type="domain" description="RNA polymerase sigma-70 region 2" evidence="5">
    <location>
        <begin position="28"/>
        <end position="93"/>
    </location>
</feature>
<dbReference type="Gene3D" id="1.10.1740.10">
    <property type="match status" value="1"/>
</dbReference>
<dbReference type="SUPFAM" id="SSF88659">
    <property type="entry name" value="Sigma3 and sigma4 domains of RNA polymerase sigma factors"/>
    <property type="match status" value="1"/>
</dbReference>
<dbReference type="InterPro" id="IPR007627">
    <property type="entry name" value="RNA_pol_sigma70_r2"/>
</dbReference>
<evidence type="ECO:0000313" key="8">
    <source>
        <dbReference type="Proteomes" id="UP000182248"/>
    </source>
</evidence>
<keyword evidence="8" id="KW-1185">Reference proteome</keyword>
<evidence type="ECO:0000256" key="4">
    <source>
        <dbReference type="ARBA" id="ARBA00023163"/>
    </source>
</evidence>
<evidence type="ECO:0000259" key="6">
    <source>
        <dbReference type="Pfam" id="PF08281"/>
    </source>
</evidence>
<reference evidence="7 8" key="1">
    <citation type="submission" date="2016-11" db="EMBL/GenBank/DDBJ databases">
        <authorList>
            <person name="Jaros S."/>
            <person name="Januszkiewicz K."/>
            <person name="Wedrychowicz H."/>
        </authorList>
    </citation>
    <scope>NUCLEOTIDE SEQUENCE [LARGE SCALE GENOMIC DNA]</scope>
    <source>
        <strain evidence="7 8">CGMCC 1.12145</strain>
    </source>
</reference>
<dbReference type="PANTHER" id="PTHR43133">
    <property type="entry name" value="RNA POLYMERASE ECF-TYPE SIGMA FACTO"/>
    <property type="match status" value="1"/>
</dbReference>
<dbReference type="InterPro" id="IPR014284">
    <property type="entry name" value="RNA_pol_sigma-70_dom"/>
</dbReference>
<feature type="domain" description="RNA polymerase sigma factor 70 region 4 type 2" evidence="6">
    <location>
        <begin position="129"/>
        <end position="180"/>
    </location>
</feature>
<dbReference type="GO" id="GO:0006352">
    <property type="term" value="P:DNA-templated transcription initiation"/>
    <property type="evidence" value="ECO:0007669"/>
    <property type="project" value="InterPro"/>
</dbReference>
<dbReference type="InterPro" id="IPR036388">
    <property type="entry name" value="WH-like_DNA-bd_sf"/>
</dbReference>
<keyword evidence="4" id="KW-0804">Transcription</keyword>
<dbReference type="InterPro" id="IPR013325">
    <property type="entry name" value="RNA_pol_sigma_r2"/>
</dbReference>
<dbReference type="InterPro" id="IPR013249">
    <property type="entry name" value="RNA_pol_sigma70_r4_t2"/>
</dbReference>
<sequence length="191" mass="22719">MSEKVTNINSDTFKDLLKNDVHKAFEILFRLYFDKLYHIARSYTGNTEDAREIVQNVFCKLWQKRERIDNITSSFLFTVTRNACLDHLKHRKRVREKSGSLYETELDNPIRFVENEAASRILQQELENQIRSSITALPEKQRQVFVKSRFEGMKNSEIAEDMGISKRTVDTHIHLALKFMRFQLKEFMTFF</sequence>
<dbReference type="AlphaFoldDB" id="A0A1K1P1X6"/>